<comment type="caution">
    <text evidence="1">The sequence shown here is derived from an EMBL/GenBank/DDBJ whole genome shotgun (WGS) entry which is preliminary data.</text>
</comment>
<proteinExistence type="predicted"/>
<sequence>MGKHDKLLAKLKSRPKDFPFQEIATLLIGFGYVLNQGGSGSRVKFEHERFAPIFMHKPHPSPLLKPYQIDQVLDVLKQEGLL</sequence>
<gene>
    <name evidence="1" type="ORF">IPJ27_01055</name>
</gene>
<dbReference type="GO" id="GO:0003729">
    <property type="term" value="F:mRNA binding"/>
    <property type="evidence" value="ECO:0007669"/>
    <property type="project" value="InterPro"/>
</dbReference>
<reference evidence="1 2" key="1">
    <citation type="submission" date="2020-10" db="EMBL/GenBank/DDBJ databases">
        <title>Connecting structure to function with the recovery of over 1000 high-quality activated sludge metagenome-assembled genomes encoding full-length rRNA genes using long-read sequencing.</title>
        <authorList>
            <person name="Singleton C.M."/>
            <person name="Petriglieri F."/>
            <person name="Kristensen J.M."/>
            <person name="Kirkegaard R.H."/>
            <person name="Michaelsen T.Y."/>
            <person name="Andersen M.H."/>
            <person name="Karst S.M."/>
            <person name="Dueholm M.S."/>
            <person name="Nielsen P.H."/>
            <person name="Albertsen M."/>
        </authorList>
    </citation>
    <scope>NUCLEOTIDE SEQUENCE [LARGE SCALE GENOMIC DNA]</scope>
    <source>
        <strain evidence="1">EsbW_18-Q3-R4-48_BATAC.285</strain>
    </source>
</reference>
<dbReference type="Pfam" id="PF07927">
    <property type="entry name" value="HicA_toxin"/>
    <property type="match status" value="1"/>
</dbReference>
<name>A0A935PWW6_9PROT</name>
<dbReference type="Proteomes" id="UP000697998">
    <property type="component" value="Unassembled WGS sequence"/>
</dbReference>
<accession>A0A935PWW6</accession>
<evidence type="ECO:0000313" key="2">
    <source>
        <dbReference type="Proteomes" id="UP000697998"/>
    </source>
</evidence>
<organism evidence="1 2">
    <name type="scientific">Candidatus Accumulibacter proximus</name>
    <dbReference type="NCBI Taxonomy" id="2954385"/>
    <lineage>
        <taxon>Bacteria</taxon>
        <taxon>Pseudomonadati</taxon>
        <taxon>Pseudomonadota</taxon>
        <taxon>Betaproteobacteria</taxon>
        <taxon>Candidatus Accumulibacter</taxon>
    </lineage>
</organism>
<evidence type="ECO:0000313" key="1">
    <source>
        <dbReference type="EMBL" id="MBK7673456.1"/>
    </source>
</evidence>
<dbReference type="EMBL" id="JADJMH010000001">
    <property type="protein sequence ID" value="MBK7673456.1"/>
    <property type="molecule type" value="Genomic_DNA"/>
</dbReference>
<dbReference type="AlphaFoldDB" id="A0A935PWW6"/>
<protein>
    <submittedName>
        <fullName evidence="1">Type II toxin-antitoxin system HicA family toxin</fullName>
    </submittedName>
</protein>
<dbReference type="InterPro" id="IPR012933">
    <property type="entry name" value="HicA_mRNA_interferase"/>
</dbReference>